<dbReference type="EMBL" id="AGNK02000443">
    <property type="status" value="NOT_ANNOTATED_CDS"/>
    <property type="molecule type" value="Genomic_DNA"/>
</dbReference>
<reference evidence="1" key="2">
    <citation type="submission" date="2018-08" db="UniProtKB">
        <authorList>
            <consortium name="EnsemblPlants"/>
        </authorList>
    </citation>
    <scope>IDENTIFICATION</scope>
    <source>
        <strain evidence="1">Yugu1</strain>
    </source>
</reference>
<dbReference type="EnsemblPlants" id="KQL30564">
    <property type="protein sequence ID" value="KQL30564"/>
    <property type="gene ID" value="SETIT_018808mg"/>
</dbReference>
<organism evidence="1 2">
    <name type="scientific">Setaria italica</name>
    <name type="common">Foxtail millet</name>
    <name type="synonym">Panicum italicum</name>
    <dbReference type="NCBI Taxonomy" id="4555"/>
    <lineage>
        <taxon>Eukaryota</taxon>
        <taxon>Viridiplantae</taxon>
        <taxon>Streptophyta</taxon>
        <taxon>Embryophyta</taxon>
        <taxon>Tracheophyta</taxon>
        <taxon>Spermatophyta</taxon>
        <taxon>Magnoliopsida</taxon>
        <taxon>Liliopsida</taxon>
        <taxon>Poales</taxon>
        <taxon>Poaceae</taxon>
        <taxon>PACMAD clade</taxon>
        <taxon>Panicoideae</taxon>
        <taxon>Panicodae</taxon>
        <taxon>Paniceae</taxon>
        <taxon>Cenchrinae</taxon>
        <taxon>Setaria</taxon>
    </lineage>
</organism>
<dbReference type="Gramene" id="KQL30564">
    <property type="protein sequence ID" value="KQL30564"/>
    <property type="gene ID" value="SETIT_018808mg"/>
</dbReference>
<dbReference type="Proteomes" id="UP000004995">
    <property type="component" value="Unassembled WGS sequence"/>
</dbReference>
<reference evidence="2" key="1">
    <citation type="journal article" date="2012" name="Nat. Biotechnol.">
        <title>Reference genome sequence of the model plant Setaria.</title>
        <authorList>
            <person name="Bennetzen J.L."/>
            <person name="Schmutz J."/>
            <person name="Wang H."/>
            <person name="Percifield R."/>
            <person name="Hawkins J."/>
            <person name="Pontaroli A.C."/>
            <person name="Estep M."/>
            <person name="Feng L."/>
            <person name="Vaughn J.N."/>
            <person name="Grimwood J."/>
            <person name="Jenkins J."/>
            <person name="Barry K."/>
            <person name="Lindquist E."/>
            <person name="Hellsten U."/>
            <person name="Deshpande S."/>
            <person name="Wang X."/>
            <person name="Wu X."/>
            <person name="Mitros T."/>
            <person name="Triplett J."/>
            <person name="Yang X."/>
            <person name="Ye C.Y."/>
            <person name="Mauro-Herrera M."/>
            <person name="Wang L."/>
            <person name="Li P."/>
            <person name="Sharma M."/>
            <person name="Sharma R."/>
            <person name="Ronald P.C."/>
            <person name="Panaud O."/>
            <person name="Kellogg E.A."/>
            <person name="Brutnell T.P."/>
            <person name="Doust A.N."/>
            <person name="Tuskan G.A."/>
            <person name="Rokhsar D."/>
            <person name="Devos K.M."/>
        </authorList>
    </citation>
    <scope>NUCLEOTIDE SEQUENCE [LARGE SCALE GENOMIC DNA]</scope>
    <source>
        <strain evidence="2">cv. Yugu1</strain>
    </source>
</reference>
<accession>K3YX12</accession>
<proteinExistence type="predicted"/>
<evidence type="ECO:0000313" key="2">
    <source>
        <dbReference type="Proteomes" id="UP000004995"/>
    </source>
</evidence>
<dbReference type="HOGENOM" id="CLU_2311027_0_0_1"/>
<keyword evidence="2" id="KW-1185">Reference proteome</keyword>
<protein>
    <submittedName>
        <fullName evidence="1">Uncharacterized protein</fullName>
    </submittedName>
</protein>
<dbReference type="AlphaFoldDB" id="K3YX12"/>
<name>K3YX12_SETIT</name>
<evidence type="ECO:0000313" key="1">
    <source>
        <dbReference type="EnsemblPlants" id="KQL30564"/>
    </source>
</evidence>
<dbReference type="InParanoid" id="K3YX12"/>
<sequence length="100" mass="10470">MTSRSTASAGADIGALATTLLGRTGRASFLAAPPLPRGRWPGRPEPGCCQPLAWPREPCHRLGRLAAGRRWGLARCCEEDGAGEREVELRGEGAAAGLCC</sequence>